<keyword evidence="2" id="KW-1185">Reference proteome</keyword>
<accession>A0A081CL37</accession>
<dbReference type="HOGENOM" id="CLU_1061724_0_0_1"/>
<sequence length="262" mass="28488">MIRWTTELLDAILFGLLEAIKRLTRPLKLVTSPTIAAAAPQVVPGSTVSLQANLASKTPNPYTLDETGSLILSIGKVAFLAVEILHEFEPPAAVAGLQLLDHSPTGSITVPSHGRPTVANAPAARNAKATIPPDGSKKTLDSNIGVRRELGDERFRLPGTDICIDAGNFLEVRLEITPDETMTLFVHPNSSMYSGRLPPHSIKGGDVVKVEDVVRGHSLGRIRCLRFDTISTYVKLNAGNSNISFEDVTRFNRELNRLYYPQ</sequence>
<name>A0A081CL37_PSEA2</name>
<gene>
    <name evidence="1" type="ORF">PAN0_018d5610</name>
</gene>
<evidence type="ECO:0000313" key="2">
    <source>
        <dbReference type="Proteomes" id="UP000053758"/>
    </source>
</evidence>
<dbReference type="AlphaFoldDB" id="A0A081CL37"/>
<dbReference type="Proteomes" id="UP000053758">
    <property type="component" value="Unassembled WGS sequence"/>
</dbReference>
<dbReference type="GeneID" id="26306491"/>
<organism evidence="1">
    <name type="scientific">Pseudozyma antarctica</name>
    <name type="common">Yeast</name>
    <name type="synonym">Candida antarctica</name>
    <dbReference type="NCBI Taxonomy" id="84753"/>
    <lineage>
        <taxon>Eukaryota</taxon>
        <taxon>Fungi</taxon>
        <taxon>Dikarya</taxon>
        <taxon>Basidiomycota</taxon>
        <taxon>Ustilaginomycotina</taxon>
        <taxon>Ustilaginomycetes</taxon>
        <taxon>Ustilaginales</taxon>
        <taxon>Ustilaginaceae</taxon>
        <taxon>Moesziomyces</taxon>
    </lineage>
</organism>
<evidence type="ECO:0000313" key="1">
    <source>
        <dbReference type="EMBL" id="GAK67383.1"/>
    </source>
</evidence>
<proteinExistence type="predicted"/>
<dbReference type="EMBL" id="DF830085">
    <property type="protein sequence ID" value="GAK67383.1"/>
    <property type="molecule type" value="Genomic_DNA"/>
</dbReference>
<dbReference type="RefSeq" id="XP_014654325.1">
    <property type="nucleotide sequence ID" value="XM_014798839.1"/>
</dbReference>
<protein>
    <submittedName>
        <fullName evidence="1">Uncharacterized protein</fullName>
    </submittedName>
</protein>
<reference evidence="1" key="1">
    <citation type="submission" date="2014-07" db="EMBL/GenBank/DDBJ databases">
        <title>Draft genome sequence of the yeast Pseudozyma antarctica JCM 10317 known as a producer of lipase B which used in a wide range of industrial applications.</title>
        <authorList>
            <person name="Morita T."/>
            <person name="Saika A."/>
            <person name="Koike H."/>
        </authorList>
    </citation>
    <scope>NUCLEOTIDE SEQUENCE</scope>
    <source>
        <strain evidence="1">JCM 10317</strain>
    </source>
</reference>